<reference evidence="1" key="1">
    <citation type="journal article" date="2021" name="Proc. Natl. Acad. Sci. U.S.A.">
        <title>Global biogeography of chemosynthetic symbionts reveals both localized and globally distributed symbiont groups. .</title>
        <authorList>
            <person name="Osvatic J.T."/>
            <person name="Wilkins L.G.E."/>
            <person name="Leibrecht L."/>
            <person name="Leray M."/>
            <person name="Zauner S."/>
            <person name="Polzin J."/>
            <person name="Camacho Y."/>
            <person name="Gros O."/>
            <person name="van Gils J.A."/>
            <person name="Eisen J.A."/>
            <person name="Petersen J.M."/>
            <person name="Yuen B."/>
        </authorList>
    </citation>
    <scope>NUCLEOTIDE SEQUENCE</scope>
    <source>
        <strain evidence="1">MAGclacostrist064TRANS</strain>
    </source>
</reference>
<sequence>MTPYELYQFWKQTGDPSYEPDWTDEQSDLIGEIIRHEHKDEIDMLVGQYFEEPEEVGPGFRSLVGEIIKDLESQAEQIRQEFYHGAA</sequence>
<comment type="caution">
    <text evidence="1">The sequence shown here is derived from an EMBL/GenBank/DDBJ whole genome shotgun (WGS) entry which is preliminary data.</text>
</comment>
<accession>A0A9E4KB04</accession>
<evidence type="ECO:0000313" key="2">
    <source>
        <dbReference type="Proteomes" id="UP000886667"/>
    </source>
</evidence>
<dbReference type="Proteomes" id="UP000886667">
    <property type="component" value="Unassembled WGS sequence"/>
</dbReference>
<gene>
    <name evidence="1" type="ORF">JAZ07_05685</name>
</gene>
<dbReference type="AlphaFoldDB" id="A0A9E4KB04"/>
<organism evidence="1 2">
    <name type="scientific">Candidatus Thiodiazotropha taylori</name>
    <dbReference type="NCBI Taxonomy" id="2792791"/>
    <lineage>
        <taxon>Bacteria</taxon>
        <taxon>Pseudomonadati</taxon>
        <taxon>Pseudomonadota</taxon>
        <taxon>Gammaproteobacteria</taxon>
        <taxon>Chromatiales</taxon>
        <taxon>Sedimenticolaceae</taxon>
        <taxon>Candidatus Thiodiazotropha</taxon>
    </lineage>
</organism>
<name>A0A9E4KB04_9GAMM</name>
<protein>
    <submittedName>
        <fullName evidence="1">Uncharacterized protein</fullName>
    </submittedName>
</protein>
<evidence type="ECO:0000313" key="1">
    <source>
        <dbReference type="EMBL" id="MCG7945824.1"/>
    </source>
</evidence>
<proteinExistence type="predicted"/>
<dbReference type="EMBL" id="JAEPCM010000186">
    <property type="protein sequence ID" value="MCG7945824.1"/>
    <property type="molecule type" value="Genomic_DNA"/>
</dbReference>